<dbReference type="EMBL" id="JABELX010000029">
    <property type="protein sequence ID" value="NNH75846.1"/>
    <property type="molecule type" value="Genomic_DNA"/>
</dbReference>
<dbReference type="AlphaFoldDB" id="A0A849CD27"/>
<feature type="compositionally biased region" description="Low complexity" evidence="1">
    <location>
        <begin position="169"/>
        <end position="183"/>
    </location>
</feature>
<accession>A0A849CD27</accession>
<evidence type="ECO:0000313" key="2">
    <source>
        <dbReference type="EMBL" id="NNH75846.1"/>
    </source>
</evidence>
<dbReference type="RefSeq" id="WP_170264426.1">
    <property type="nucleotide sequence ID" value="NZ_JABELX010000029.1"/>
</dbReference>
<evidence type="ECO:0000256" key="1">
    <source>
        <dbReference type="SAM" id="MobiDB-lite"/>
    </source>
</evidence>
<name>A0A849CD27_9NOCA</name>
<feature type="region of interest" description="Disordered" evidence="1">
    <location>
        <begin position="358"/>
        <end position="377"/>
    </location>
</feature>
<sequence length="377" mass="42302">MPGDRGDWACDRGVISTVGIQQFRSESVAADQGRLASARQSETRPGKQVRLGGRNIVDQARDIRRKVTVDATELAYTRAIGPFLCIGCKASMIPVAVGSTKVMPHFRVQPSHESTCNVAGRPTPIAPAESMEDAQTERLGGVAIAYKLIRPTVHEAVDPDSDTEPQQRSTRSTSGSSDSETSTGYRETAASTIRPFCRTYIEHPNLRTRLRIAIPEIEAAYYQFAFKRLEHDKIVAHPLRRIFYAQVAWSIDPKFTANTAEIALYAGERDPERPARVLRGYRVVIDWSSWNPTTRSALRREIDAARATARQRAGTAAKTWLFFLGTQDPFEDANLWVDHHSDYVFLTADITYPKPAKTIQRPGRRRLDPSARRRRPR</sequence>
<reference evidence="2 3" key="1">
    <citation type="submission" date="2020-05" db="EMBL/GenBank/DDBJ databases">
        <title>MicrobeNet Type strains.</title>
        <authorList>
            <person name="Nicholson A.C."/>
        </authorList>
    </citation>
    <scope>NUCLEOTIDE SEQUENCE [LARGE SCALE GENOMIC DNA]</scope>
    <source>
        <strain evidence="2 3">JCM 3224</strain>
    </source>
</reference>
<feature type="region of interest" description="Disordered" evidence="1">
    <location>
        <begin position="155"/>
        <end position="189"/>
    </location>
</feature>
<dbReference type="Proteomes" id="UP000586827">
    <property type="component" value="Unassembled WGS sequence"/>
</dbReference>
<organism evidence="2 3">
    <name type="scientific">Nocardia uniformis</name>
    <dbReference type="NCBI Taxonomy" id="53432"/>
    <lineage>
        <taxon>Bacteria</taxon>
        <taxon>Bacillati</taxon>
        <taxon>Actinomycetota</taxon>
        <taxon>Actinomycetes</taxon>
        <taxon>Mycobacteriales</taxon>
        <taxon>Nocardiaceae</taxon>
        <taxon>Nocardia</taxon>
    </lineage>
</organism>
<keyword evidence="3" id="KW-1185">Reference proteome</keyword>
<gene>
    <name evidence="2" type="ORF">HLB23_39360</name>
</gene>
<protein>
    <submittedName>
        <fullName evidence="2">Uncharacterized protein</fullName>
    </submittedName>
</protein>
<comment type="caution">
    <text evidence="2">The sequence shown here is derived from an EMBL/GenBank/DDBJ whole genome shotgun (WGS) entry which is preliminary data.</text>
</comment>
<proteinExistence type="predicted"/>
<evidence type="ECO:0000313" key="3">
    <source>
        <dbReference type="Proteomes" id="UP000586827"/>
    </source>
</evidence>